<evidence type="ECO:0000256" key="2">
    <source>
        <dbReference type="ARBA" id="ARBA00022917"/>
    </source>
</evidence>
<evidence type="ECO:0000259" key="6">
    <source>
        <dbReference type="PROSITE" id="PS50040"/>
    </source>
</evidence>
<evidence type="ECO:0000259" key="7">
    <source>
        <dbReference type="PROSITE" id="PS50405"/>
    </source>
</evidence>
<evidence type="ECO:0000256" key="3">
    <source>
        <dbReference type="ARBA" id="ARBA00030426"/>
    </source>
</evidence>
<gene>
    <name evidence="8" type="ORF">DdX_04095</name>
</gene>
<reference evidence="8" key="1">
    <citation type="submission" date="2022-01" db="EMBL/GenBank/DDBJ databases">
        <title>Genome Sequence Resource for Two Populations of Ditylenchus destructor, the Migratory Endoparasitic Phytonematode.</title>
        <authorList>
            <person name="Zhang H."/>
            <person name="Lin R."/>
            <person name="Xie B."/>
        </authorList>
    </citation>
    <scope>NUCLEOTIDE SEQUENCE</scope>
    <source>
        <strain evidence="8">BazhouSP</strain>
    </source>
</reference>
<evidence type="ECO:0000256" key="1">
    <source>
        <dbReference type="ARBA" id="ARBA00022768"/>
    </source>
</evidence>
<dbReference type="EMBL" id="JAKKPZ010000003">
    <property type="protein sequence ID" value="KAI1723914.1"/>
    <property type="molecule type" value="Genomic_DNA"/>
</dbReference>
<dbReference type="AlphaFoldDB" id="A0AAD4NGF6"/>
<dbReference type="CDD" id="cd03181">
    <property type="entry name" value="GST_C_EF1Bgamma_like"/>
    <property type="match status" value="1"/>
</dbReference>
<sequence length="415" mass="47002">MTKIQVYGHKDNFRTQKVLVAAKLAKKEVSVVEKQPPNNHFPLGVTPALEDGNVRLFGADSIAKHLLGNNTSYNPQNAEVDQWLSWAEGQLLPNVLAYVLPSVSVAHVGPEALAQAKQEVLAQLKQFNALLLHKTFLVGERLTIADVSVALDLLPAYSHVLDDSARSGLVNVNRWFLTVINHAAVKEVVGEFKFISKASTFDENAYKKYAAAATPKKKEEKQEKQEKAPKAAKSKKKDDDDEDDEADEIAAAEPKFVDPFAQMPPGTFVMDAFKRVYSNEDTLTKALPYFWENFDPEHYSIWYSEYKFPKELTLTFMSCNLITGMFQRLEKLKKNAFGSVCLLGTDNDSSISGIWIWRGHKLAFELSPDWQVDYESYDWKKLDPNDDETKKLVKEYFLWEGDFGGKKFNQGKIFK</sequence>
<dbReference type="Gene3D" id="1.20.1050.10">
    <property type="match status" value="1"/>
</dbReference>
<dbReference type="PANTHER" id="PTHR43986:SF1">
    <property type="entry name" value="ELONGATION FACTOR 1-GAMMA"/>
    <property type="match status" value="1"/>
</dbReference>
<feature type="region of interest" description="Disordered" evidence="5">
    <location>
        <begin position="212"/>
        <end position="246"/>
    </location>
</feature>
<dbReference type="FunFam" id="3.30.70.1010:FF:000001">
    <property type="entry name" value="Elongation factor 1-gamma 1"/>
    <property type="match status" value="1"/>
</dbReference>
<evidence type="ECO:0000313" key="8">
    <source>
        <dbReference type="EMBL" id="KAI1723914.1"/>
    </source>
</evidence>
<keyword evidence="2 4" id="KW-0648">Protein biosynthesis</keyword>
<accession>A0AAD4NGF6</accession>
<evidence type="ECO:0000256" key="4">
    <source>
        <dbReference type="PROSITE-ProRule" id="PRU00519"/>
    </source>
</evidence>
<dbReference type="Proteomes" id="UP001201812">
    <property type="component" value="Unassembled WGS sequence"/>
</dbReference>
<dbReference type="PROSITE" id="PS50405">
    <property type="entry name" value="GST_CTER"/>
    <property type="match status" value="1"/>
</dbReference>
<keyword evidence="1 4" id="KW-0251">Elongation factor</keyword>
<feature type="compositionally biased region" description="Basic and acidic residues" evidence="5">
    <location>
        <begin position="216"/>
        <end position="229"/>
    </location>
</feature>
<dbReference type="InterPro" id="IPR001662">
    <property type="entry name" value="EF1B_G_C"/>
</dbReference>
<evidence type="ECO:0000313" key="9">
    <source>
        <dbReference type="Proteomes" id="UP001201812"/>
    </source>
</evidence>
<dbReference type="SUPFAM" id="SSF47616">
    <property type="entry name" value="GST C-terminal domain-like"/>
    <property type="match status" value="1"/>
</dbReference>
<dbReference type="PROSITE" id="PS50040">
    <property type="entry name" value="EF1G_C"/>
    <property type="match status" value="1"/>
</dbReference>
<evidence type="ECO:0000256" key="5">
    <source>
        <dbReference type="SAM" id="MobiDB-lite"/>
    </source>
</evidence>
<dbReference type="SMART" id="SM01183">
    <property type="entry name" value="EF1G"/>
    <property type="match status" value="1"/>
</dbReference>
<protein>
    <recommendedName>
        <fullName evidence="3">eEF-1B gamma</fullName>
    </recommendedName>
</protein>
<organism evidence="8 9">
    <name type="scientific">Ditylenchus destructor</name>
    <dbReference type="NCBI Taxonomy" id="166010"/>
    <lineage>
        <taxon>Eukaryota</taxon>
        <taxon>Metazoa</taxon>
        <taxon>Ecdysozoa</taxon>
        <taxon>Nematoda</taxon>
        <taxon>Chromadorea</taxon>
        <taxon>Rhabditida</taxon>
        <taxon>Tylenchina</taxon>
        <taxon>Tylenchomorpha</taxon>
        <taxon>Sphaerularioidea</taxon>
        <taxon>Anguinidae</taxon>
        <taxon>Anguininae</taxon>
        <taxon>Ditylenchus</taxon>
    </lineage>
</organism>
<dbReference type="SUPFAM" id="SSF89942">
    <property type="entry name" value="eEF1-gamma domain"/>
    <property type="match status" value="1"/>
</dbReference>
<comment type="caution">
    <text evidence="8">The sequence shown here is derived from an EMBL/GenBank/DDBJ whole genome shotgun (WGS) entry which is preliminary data.</text>
</comment>
<dbReference type="GO" id="GO:0005634">
    <property type="term" value="C:nucleus"/>
    <property type="evidence" value="ECO:0007669"/>
    <property type="project" value="TreeGrafter"/>
</dbReference>
<feature type="domain" description="GST C-terminal" evidence="7">
    <location>
        <begin position="73"/>
        <end position="201"/>
    </location>
</feature>
<dbReference type="Gene3D" id="3.30.70.1010">
    <property type="entry name" value="Translation elongation factor EF1B, gamma chain, conserved domain"/>
    <property type="match status" value="1"/>
</dbReference>
<proteinExistence type="predicted"/>
<dbReference type="InterPro" id="IPR036433">
    <property type="entry name" value="EF1B_G_C_sf"/>
</dbReference>
<dbReference type="InterPro" id="IPR010987">
    <property type="entry name" value="Glutathione-S-Trfase_C-like"/>
</dbReference>
<name>A0AAD4NGF6_9BILA</name>
<feature type="domain" description="EF-1-gamma C-terminal" evidence="6">
    <location>
        <begin position="256"/>
        <end position="415"/>
    </location>
</feature>
<dbReference type="InterPro" id="IPR036282">
    <property type="entry name" value="Glutathione-S-Trfase_C_sf"/>
</dbReference>
<dbReference type="InterPro" id="IPR050802">
    <property type="entry name" value="EF-GSTs"/>
</dbReference>
<dbReference type="Pfam" id="PF00043">
    <property type="entry name" value="GST_C"/>
    <property type="match status" value="1"/>
</dbReference>
<keyword evidence="9" id="KW-1185">Reference proteome</keyword>
<dbReference type="InterPro" id="IPR004046">
    <property type="entry name" value="GST_C"/>
</dbReference>
<dbReference type="Gene3D" id="3.40.30.10">
    <property type="entry name" value="Glutaredoxin"/>
    <property type="match status" value="1"/>
</dbReference>
<dbReference type="Pfam" id="PF00647">
    <property type="entry name" value="EF1G"/>
    <property type="match status" value="1"/>
</dbReference>
<dbReference type="FunFam" id="1.20.1050.10:FF:000006">
    <property type="entry name" value="Elongation factor 1 gamma"/>
    <property type="match status" value="1"/>
</dbReference>
<dbReference type="GO" id="GO:0003746">
    <property type="term" value="F:translation elongation factor activity"/>
    <property type="evidence" value="ECO:0007669"/>
    <property type="project" value="UniProtKB-UniRule"/>
</dbReference>
<dbReference type="GO" id="GO:0005737">
    <property type="term" value="C:cytoplasm"/>
    <property type="evidence" value="ECO:0007669"/>
    <property type="project" value="TreeGrafter"/>
</dbReference>
<dbReference type="PANTHER" id="PTHR43986">
    <property type="entry name" value="ELONGATION FACTOR 1-GAMMA"/>
    <property type="match status" value="1"/>
</dbReference>